<feature type="chain" id="PRO_5045828278" description="DUF732 domain-containing protein" evidence="1">
    <location>
        <begin position="25"/>
        <end position="109"/>
    </location>
</feature>
<evidence type="ECO:0000259" key="2">
    <source>
        <dbReference type="Pfam" id="PF05305"/>
    </source>
</evidence>
<feature type="domain" description="DUF732" evidence="2">
    <location>
        <begin position="30"/>
        <end position="108"/>
    </location>
</feature>
<organism evidence="3 4">
    <name type="scientific">Mycobacterium marseillense</name>
    <dbReference type="NCBI Taxonomy" id="701042"/>
    <lineage>
        <taxon>Bacteria</taxon>
        <taxon>Bacillati</taxon>
        <taxon>Actinomycetota</taxon>
        <taxon>Actinomycetes</taxon>
        <taxon>Mycobacteriales</taxon>
        <taxon>Mycobacteriaceae</taxon>
        <taxon>Mycobacterium</taxon>
        <taxon>Mycobacterium avium complex (MAC)</taxon>
    </lineage>
</organism>
<dbReference type="RefSeq" id="WP_082991293.1">
    <property type="nucleotide sequence ID" value="NZ_AP022584.1"/>
</dbReference>
<dbReference type="PROSITE" id="PS51318">
    <property type="entry name" value="TAT"/>
    <property type="match status" value="1"/>
</dbReference>
<dbReference type="InterPro" id="IPR006311">
    <property type="entry name" value="TAT_signal"/>
</dbReference>
<evidence type="ECO:0000256" key="1">
    <source>
        <dbReference type="SAM" id="SignalP"/>
    </source>
</evidence>
<feature type="signal peptide" evidence="1">
    <location>
        <begin position="1"/>
        <end position="24"/>
    </location>
</feature>
<gene>
    <name evidence="3" type="ORF">MMARJ_39300</name>
</gene>
<dbReference type="EMBL" id="AP022584">
    <property type="protein sequence ID" value="BBY13190.1"/>
    <property type="molecule type" value="Genomic_DNA"/>
</dbReference>
<dbReference type="InterPro" id="IPR007969">
    <property type="entry name" value="DUF732"/>
</dbReference>
<protein>
    <recommendedName>
        <fullName evidence="2">DUF732 domain-containing protein</fullName>
    </recommendedName>
</protein>
<evidence type="ECO:0000313" key="3">
    <source>
        <dbReference type="EMBL" id="BBY13190.1"/>
    </source>
</evidence>
<name>A0ABM7JGW7_9MYCO</name>
<proteinExistence type="predicted"/>
<evidence type="ECO:0000313" key="4">
    <source>
        <dbReference type="Proteomes" id="UP000466831"/>
    </source>
</evidence>
<keyword evidence="4" id="KW-1185">Reference proteome</keyword>
<dbReference type="Proteomes" id="UP000466831">
    <property type="component" value="Chromosome"/>
</dbReference>
<reference evidence="3 4" key="1">
    <citation type="journal article" date="2019" name="Emerg. Microbes Infect.">
        <title>Comprehensive subspecies identification of 175 nontuberculous mycobacteria species based on 7547 genomic profiles.</title>
        <authorList>
            <person name="Matsumoto Y."/>
            <person name="Kinjo T."/>
            <person name="Motooka D."/>
            <person name="Nabeya D."/>
            <person name="Jung N."/>
            <person name="Uechi K."/>
            <person name="Horii T."/>
            <person name="Iida T."/>
            <person name="Fujita J."/>
            <person name="Nakamura S."/>
        </authorList>
    </citation>
    <scope>NUCLEOTIDE SEQUENCE [LARGE SCALE GENOMIC DNA]</scope>
    <source>
        <strain evidence="3 4">JCM 17324</strain>
    </source>
</reference>
<keyword evidence="1" id="KW-0732">Signal</keyword>
<accession>A0ABM7JGW7</accession>
<sequence length="109" mass="11096">MLFRNVFIAGAAVAAAAIAGTGFAAPARADETAYLNDLHNAGIVDASGDSALLQVGWDLCRQLSDGASLEQLRAQVLYNSDTGQGSEGVGPAQANDVVNYAIVDLCPSA</sequence>
<dbReference type="Pfam" id="PF05305">
    <property type="entry name" value="DUF732"/>
    <property type="match status" value="1"/>
</dbReference>